<evidence type="ECO:0000259" key="10">
    <source>
        <dbReference type="PROSITE" id="PS00036"/>
    </source>
</evidence>
<dbReference type="Gene3D" id="1.20.5.170">
    <property type="match status" value="1"/>
</dbReference>
<evidence type="ECO:0000256" key="8">
    <source>
        <dbReference type="ARBA" id="ARBA00044067"/>
    </source>
</evidence>
<dbReference type="Proteomes" id="UP001147695">
    <property type="component" value="Unassembled WGS sequence"/>
</dbReference>
<dbReference type="PANTHER" id="PTHR40621">
    <property type="entry name" value="TRANSCRIPTION FACTOR KAPC-RELATED"/>
    <property type="match status" value="1"/>
</dbReference>
<reference evidence="11" key="1">
    <citation type="submission" date="2022-12" db="EMBL/GenBank/DDBJ databases">
        <authorList>
            <person name="Petersen C."/>
        </authorList>
    </citation>
    <scope>NUCLEOTIDE SEQUENCE</scope>
    <source>
        <strain evidence="11">IBT 35673</strain>
    </source>
</reference>
<dbReference type="AlphaFoldDB" id="A0A9W9QL22"/>
<comment type="similarity">
    <text evidence="3">Belongs to the bZIP family.</text>
</comment>
<evidence type="ECO:0000256" key="5">
    <source>
        <dbReference type="ARBA" id="ARBA00023125"/>
    </source>
</evidence>
<evidence type="ECO:0000256" key="1">
    <source>
        <dbReference type="ARBA" id="ARBA00004049"/>
    </source>
</evidence>
<keyword evidence="4" id="KW-0805">Transcription regulation</keyword>
<dbReference type="InterPro" id="IPR004827">
    <property type="entry name" value="bZIP"/>
</dbReference>
<dbReference type="InterPro" id="IPR046347">
    <property type="entry name" value="bZIP_sf"/>
</dbReference>
<dbReference type="SUPFAM" id="SSF57959">
    <property type="entry name" value="Leucine zipper domain"/>
    <property type="match status" value="1"/>
</dbReference>
<organism evidence="11 12">
    <name type="scientific">Penicillium brevicompactum</name>
    <dbReference type="NCBI Taxonomy" id="5074"/>
    <lineage>
        <taxon>Eukaryota</taxon>
        <taxon>Fungi</taxon>
        <taxon>Dikarya</taxon>
        <taxon>Ascomycota</taxon>
        <taxon>Pezizomycotina</taxon>
        <taxon>Eurotiomycetes</taxon>
        <taxon>Eurotiomycetidae</taxon>
        <taxon>Eurotiales</taxon>
        <taxon>Aspergillaceae</taxon>
        <taxon>Penicillium</taxon>
    </lineage>
</organism>
<proteinExistence type="inferred from homology"/>
<evidence type="ECO:0000256" key="6">
    <source>
        <dbReference type="ARBA" id="ARBA00023163"/>
    </source>
</evidence>
<keyword evidence="5" id="KW-0238">DNA-binding</keyword>
<reference evidence="11" key="2">
    <citation type="journal article" date="2023" name="IMA Fungus">
        <title>Comparative genomic study of the Penicillium genus elucidates a diverse pangenome and 15 lateral gene transfer events.</title>
        <authorList>
            <person name="Petersen C."/>
            <person name="Sorensen T."/>
            <person name="Nielsen M.R."/>
            <person name="Sondergaard T.E."/>
            <person name="Sorensen J.L."/>
            <person name="Fitzpatrick D.A."/>
            <person name="Frisvad J.C."/>
            <person name="Nielsen K.L."/>
        </authorList>
    </citation>
    <scope>NUCLEOTIDE SEQUENCE</scope>
    <source>
        <strain evidence="11">IBT 35673</strain>
    </source>
</reference>
<dbReference type="EMBL" id="JAPZBQ010000003">
    <property type="protein sequence ID" value="KAJ5339898.1"/>
    <property type="molecule type" value="Genomic_DNA"/>
</dbReference>
<feature type="domain" description="BZIP" evidence="10">
    <location>
        <begin position="13"/>
        <end position="27"/>
    </location>
</feature>
<dbReference type="CDD" id="cd14688">
    <property type="entry name" value="bZIP_YAP"/>
    <property type="match status" value="1"/>
</dbReference>
<evidence type="ECO:0000256" key="9">
    <source>
        <dbReference type="SAM" id="MobiDB-lite"/>
    </source>
</evidence>
<evidence type="ECO:0000256" key="4">
    <source>
        <dbReference type="ARBA" id="ARBA00023015"/>
    </source>
</evidence>
<name>A0A9W9QL22_PENBR</name>
<keyword evidence="7" id="KW-0539">Nucleus</keyword>
<protein>
    <recommendedName>
        <fullName evidence="8">Putative transcription factor kapC</fullName>
    </recommendedName>
</protein>
<comment type="function">
    <text evidence="1">Putative transcription factor.</text>
</comment>
<dbReference type="PANTHER" id="PTHR40621:SF11">
    <property type="entry name" value="TRANSCRIPTION FACTOR KAPC-RELATED"/>
    <property type="match status" value="1"/>
</dbReference>
<evidence type="ECO:0000313" key="12">
    <source>
        <dbReference type="Proteomes" id="UP001147695"/>
    </source>
</evidence>
<dbReference type="GO" id="GO:0090575">
    <property type="term" value="C:RNA polymerase II transcription regulator complex"/>
    <property type="evidence" value="ECO:0007669"/>
    <property type="project" value="TreeGrafter"/>
</dbReference>
<dbReference type="PROSITE" id="PS00036">
    <property type="entry name" value="BZIP_BASIC"/>
    <property type="match status" value="1"/>
</dbReference>
<comment type="subcellular location">
    <subcellularLocation>
        <location evidence="2">Nucleus</location>
    </subcellularLocation>
</comment>
<evidence type="ECO:0000256" key="3">
    <source>
        <dbReference type="ARBA" id="ARBA00007163"/>
    </source>
</evidence>
<sequence length="270" mass="30621">MKSNGVSKDAETKKLRNRVSQQAFRRRQSEYIKQLERKAKDHKPDNERIIELERENRSLRESLIHCHTKLESLRTTICSLGDGITRALDDSVSHLLMSPCHPHIWVSLTMSQGQTSKSTINNEVAEIAAPIEVASPDPPLPNPDPICDNEVSDIGFESPFDLTLFKRSGQSVKIDNFETPKTPDFTYSEFIHQPEPRILSPLPNIWTHQYQMGPTPYVDALGANEAIAEHLKIDWTPSNSPFSEHVSALKNILREKWDGMGRSPESYPDL</sequence>
<dbReference type="GO" id="GO:0000976">
    <property type="term" value="F:transcription cis-regulatory region binding"/>
    <property type="evidence" value="ECO:0007669"/>
    <property type="project" value="InterPro"/>
</dbReference>
<evidence type="ECO:0000313" key="11">
    <source>
        <dbReference type="EMBL" id="KAJ5339898.1"/>
    </source>
</evidence>
<evidence type="ECO:0000256" key="2">
    <source>
        <dbReference type="ARBA" id="ARBA00004123"/>
    </source>
</evidence>
<comment type="caution">
    <text evidence="11">The sequence shown here is derived from an EMBL/GenBank/DDBJ whole genome shotgun (WGS) entry which is preliminary data.</text>
</comment>
<dbReference type="InterPro" id="IPR050936">
    <property type="entry name" value="AP-1-like"/>
</dbReference>
<keyword evidence="6" id="KW-0804">Transcription</keyword>
<evidence type="ECO:0000256" key="7">
    <source>
        <dbReference type="ARBA" id="ARBA00023242"/>
    </source>
</evidence>
<accession>A0A9W9QL22</accession>
<gene>
    <name evidence="11" type="ORF">N7452_006626</name>
</gene>
<dbReference type="GO" id="GO:0001228">
    <property type="term" value="F:DNA-binding transcription activator activity, RNA polymerase II-specific"/>
    <property type="evidence" value="ECO:0007669"/>
    <property type="project" value="TreeGrafter"/>
</dbReference>
<feature type="region of interest" description="Disordered" evidence="9">
    <location>
        <begin position="1"/>
        <end position="28"/>
    </location>
</feature>